<sequence>MGEQSHVDSPKAGTSKHSTASSAWTPEMRDRQARGKNPYNADSDDSDWGPGGQGSGSSSAADVGPQRVGAPKPKDRFAIYERRRIASQILNSTELLMMAAVRDDESIPATRLKYMRVLCGLEGSGDGTPRAGAAAAAARLSTADKQRKRINLDQGYRSVSGNTREK</sequence>
<organism evidence="2 3">
    <name type="scientific">Xylaria flabelliformis</name>
    <dbReference type="NCBI Taxonomy" id="2512241"/>
    <lineage>
        <taxon>Eukaryota</taxon>
        <taxon>Fungi</taxon>
        <taxon>Dikarya</taxon>
        <taxon>Ascomycota</taxon>
        <taxon>Pezizomycotina</taxon>
        <taxon>Sordariomycetes</taxon>
        <taxon>Xylariomycetidae</taxon>
        <taxon>Xylariales</taxon>
        <taxon>Xylariaceae</taxon>
        <taxon>Xylaria</taxon>
    </lineage>
</organism>
<evidence type="ECO:0000256" key="1">
    <source>
        <dbReference type="SAM" id="MobiDB-lite"/>
    </source>
</evidence>
<feature type="compositionally biased region" description="Polar residues" evidence="1">
    <location>
        <begin position="15"/>
        <end position="24"/>
    </location>
</feature>
<feature type="region of interest" description="Disordered" evidence="1">
    <location>
        <begin position="1"/>
        <end position="76"/>
    </location>
</feature>
<proteinExistence type="predicted"/>
<keyword evidence="3" id="KW-1185">Reference proteome</keyword>
<dbReference type="OrthoDB" id="5372011at2759"/>
<protein>
    <submittedName>
        <fullName evidence="2">Uncharacterized protein</fullName>
    </submittedName>
</protein>
<accession>A0A553HMK8</accession>
<evidence type="ECO:0000313" key="3">
    <source>
        <dbReference type="Proteomes" id="UP000319160"/>
    </source>
</evidence>
<evidence type="ECO:0000313" key="2">
    <source>
        <dbReference type="EMBL" id="TRX89146.1"/>
    </source>
</evidence>
<dbReference type="Proteomes" id="UP000319160">
    <property type="component" value="Unassembled WGS sequence"/>
</dbReference>
<dbReference type="AlphaFoldDB" id="A0A553HMK8"/>
<reference evidence="3" key="1">
    <citation type="submission" date="2019-06" db="EMBL/GenBank/DDBJ databases">
        <title>Draft genome sequence of the griseofulvin-producing fungus Xylaria cubensis strain G536.</title>
        <authorList>
            <person name="Mead M.E."/>
            <person name="Raja H.A."/>
            <person name="Steenwyk J.L."/>
            <person name="Knowles S.L."/>
            <person name="Oberlies N.H."/>
            <person name="Rokas A."/>
        </authorList>
    </citation>
    <scope>NUCLEOTIDE SEQUENCE [LARGE SCALE GENOMIC DNA]</scope>
    <source>
        <strain evidence="3">G536</strain>
    </source>
</reference>
<comment type="caution">
    <text evidence="2">The sequence shown here is derived from an EMBL/GenBank/DDBJ whole genome shotgun (WGS) entry which is preliminary data.</text>
</comment>
<dbReference type="EMBL" id="VFLP01000072">
    <property type="protein sequence ID" value="TRX89146.1"/>
    <property type="molecule type" value="Genomic_DNA"/>
</dbReference>
<feature type="region of interest" description="Disordered" evidence="1">
    <location>
        <begin position="142"/>
        <end position="166"/>
    </location>
</feature>
<feature type="compositionally biased region" description="Polar residues" evidence="1">
    <location>
        <begin position="157"/>
        <end position="166"/>
    </location>
</feature>
<gene>
    <name evidence="2" type="ORF">FHL15_009959</name>
</gene>
<name>A0A553HMK8_9PEZI</name>